<organism evidence="2 3">
    <name type="scientific">Rugamonas aquatica</name>
    <dbReference type="NCBI Taxonomy" id="2743357"/>
    <lineage>
        <taxon>Bacteria</taxon>
        <taxon>Pseudomonadati</taxon>
        <taxon>Pseudomonadota</taxon>
        <taxon>Betaproteobacteria</taxon>
        <taxon>Burkholderiales</taxon>
        <taxon>Oxalobacteraceae</taxon>
        <taxon>Telluria group</taxon>
        <taxon>Rugamonas</taxon>
    </lineage>
</organism>
<evidence type="ECO:0000256" key="1">
    <source>
        <dbReference type="SAM" id="SignalP"/>
    </source>
</evidence>
<dbReference type="AlphaFoldDB" id="A0A6A7NBV8"/>
<evidence type="ECO:0000313" key="3">
    <source>
        <dbReference type="Proteomes" id="UP000440498"/>
    </source>
</evidence>
<dbReference type="Proteomes" id="UP000440498">
    <property type="component" value="Unassembled WGS sequence"/>
</dbReference>
<dbReference type="RefSeq" id="WP_152841374.1">
    <property type="nucleotide sequence ID" value="NZ_WHUG01000019.1"/>
</dbReference>
<reference evidence="2 3" key="1">
    <citation type="submission" date="2019-10" db="EMBL/GenBank/DDBJ databases">
        <title>Two novel species isolated from a subtropical stream in China.</title>
        <authorList>
            <person name="Lu H."/>
        </authorList>
    </citation>
    <scope>NUCLEOTIDE SEQUENCE [LARGE SCALE GENOMIC DNA]</scope>
    <source>
        <strain evidence="2 3">FT29W</strain>
    </source>
</reference>
<keyword evidence="3" id="KW-1185">Reference proteome</keyword>
<dbReference type="PROSITE" id="PS51257">
    <property type="entry name" value="PROKAR_LIPOPROTEIN"/>
    <property type="match status" value="1"/>
</dbReference>
<feature type="chain" id="PRO_5025335266" evidence="1">
    <location>
        <begin position="22"/>
        <end position="137"/>
    </location>
</feature>
<comment type="caution">
    <text evidence="2">The sequence shown here is derived from an EMBL/GenBank/DDBJ whole genome shotgun (WGS) entry which is preliminary data.</text>
</comment>
<feature type="signal peptide" evidence="1">
    <location>
        <begin position="1"/>
        <end position="21"/>
    </location>
</feature>
<protein>
    <submittedName>
        <fullName evidence="2">Uncharacterized protein</fullName>
    </submittedName>
</protein>
<keyword evidence="1" id="KW-0732">Signal</keyword>
<name>A0A6A7NBV8_9BURK</name>
<evidence type="ECO:0000313" key="2">
    <source>
        <dbReference type="EMBL" id="MQA42252.1"/>
    </source>
</evidence>
<gene>
    <name evidence="2" type="ORF">GEV02_29360</name>
</gene>
<accession>A0A6A7NBV8</accession>
<proteinExistence type="predicted"/>
<dbReference type="EMBL" id="WHUG01000019">
    <property type="protein sequence ID" value="MQA42252.1"/>
    <property type="molecule type" value="Genomic_DNA"/>
</dbReference>
<sequence length="137" mass="15420">MKTVYTVLMTAALALPLSASALVSCMDTCPEDVCLYRSDLVVEGVIVAIKYVNEERLPRMFTPGFPMPDPIYQTYVDEFVIEPDKVLKGTLPKGRIVVRKEPCIEAPKLNDMRAVRIRAYLHAGGDSSTWLIRFIRL</sequence>